<reference evidence="5 6" key="1">
    <citation type="submission" date="2020-08" db="EMBL/GenBank/DDBJ databases">
        <title>Genome public.</title>
        <authorList>
            <person name="Liu C."/>
            <person name="Sun Q."/>
        </authorList>
    </citation>
    <scope>NUCLEOTIDE SEQUENCE [LARGE SCALE GENOMIC DNA]</scope>
    <source>
        <strain evidence="5 6">NSJ-56</strain>
    </source>
</reference>
<dbReference type="Gene3D" id="3.40.50.1360">
    <property type="match status" value="1"/>
</dbReference>
<dbReference type="Pfam" id="PF08220">
    <property type="entry name" value="HTH_DeoR"/>
    <property type="match status" value="1"/>
</dbReference>
<dbReference type="PANTHER" id="PTHR30363:SF44">
    <property type="entry name" value="AGA OPERON TRANSCRIPTIONAL REPRESSOR-RELATED"/>
    <property type="match status" value="1"/>
</dbReference>
<keyword evidence="6" id="KW-1185">Reference proteome</keyword>
<dbReference type="RefSeq" id="WP_099289758.1">
    <property type="nucleotide sequence ID" value="NZ_JACOOH010000007.1"/>
</dbReference>
<sequence>MKSLSLSERHSYILDLLRQQGSVAVIDLANQLKVSSVTIRKDLTLLEEKKMLYRTHGSAILINPYINDRHVNEKEKFYTEEKRLIGMQAANLITPDDSIIIASGTTMHALARQIVPQGHLTVITAAINVTHILACNKNIDIIQLGGLVRNSSVSAVGSYAEKMLENFSCSKLFMGVDGIDLEYGLSTTNMMEANLNRIMMKAAQKTIVLADSSKFGRRGFGKICDLDAVEHVITDSHIQPKILEELRERGLEVTIAN</sequence>
<dbReference type="InterPro" id="IPR050313">
    <property type="entry name" value="Carb_Metab_HTH_regulators"/>
</dbReference>
<dbReference type="Pfam" id="PF00455">
    <property type="entry name" value="DeoRC"/>
    <property type="match status" value="1"/>
</dbReference>
<dbReference type="InterPro" id="IPR001034">
    <property type="entry name" value="DeoR_HTH"/>
</dbReference>
<keyword evidence="1" id="KW-0805">Transcription regulation</keyword>
<proteinExistence type="predicted"/>
<name>A0ABR7D497_9BACT</name>
<dbReference type="InterPro" id="IPR036390">
    <property type="entry name" value="WH_DNA-bd_sf"/>
</dbReference>
<dbReference type="SUPFAM" id="SSF100950">
    <property type="entry name" value="NagB/RpiA/CoA transferase-like"/>
    <property type="match status" value="1"/>
</dbReference>
<protein>
    <submittedName>
        <fullName evidence="5">DeoR/GlpR transcriptional regulator</fullName>
    </submittedName>
</protein>
<evidence type="ECO:0000256" key="2">
    <source>
        <dbReference type="ARBA" id="ARBA00023125"/>
    </source>
</evidence>
<keyword evidence="3" id="KW-0804">Transcription</keyword>
<organism evidence="5 6">
    <name type="scientific">Butyricimonas hominis</name>
    <dbReference type="NCBI Taxonomy" id="2763032"/>
    <lineage>
        <taxon>Bacteria</taxon>
        <taxon>Pseudomonadati</taxon>
        <taxon>Bacteroidota</taxon>
        <taxon>Bacteroidia</taxon>
        <taxon>Bacteroidales</taxon>
        <taxon>Odoribacteraceae</taxon>
        <taxon>Butyricimonas</taxon>
    </lineage>
</organism>
<keyword evidence="2" id="KW-0238">DNA-binding</keyword>
<evidence type="ECO:0000313" key="6">
    <source>
        <dbReference type="Proteomes" id="UP000646484"/>
    </source>
</evidence>
<dbReference type="Proteomes" id="UP000646484">
    <property type="component" value="Unassembled WGS sequence"/>
</dbReference>
<dbReference type="InterPro" id="IPR014036">
    <property type="entry name" value="DeoR-like_C"/>
</dbReference>
<dbReference type="InterPro" id="IPR018356">
    <property type="entry name" value="Tscrpt_reg_HTH_DeoR_CS"/>
</dbReference>
<dbReference type="PROSITE" id="PS51000">
    <property type="entry name" value="HTH_DEOR_2"/>
    <property type="match status" value="1"/>
</dbReference>
<evidence type="ECO:0000313" key="5">
    <source>
        <dbReference type="EMBL" id="MBC5622771.1"/>
    </source>
</evidence>
<evidence type="ECO:0000256" key="1">
    <source>
        <dbReference type="ARBA" id="ARBA00023015"/>
    </source>
</evidence>
<dbReference type="InterPro" id="IPR037171">
    <property type="entry name" value="NagB/RpiA_transferase-like"/>
</dbReference>
<dbReference type="PANTHER" id="PTHR30363">
    <property type="entry name" value="HTH-TYPE TRANSCRIPTIONAL REGULATOR SRLR-RELATED"/>
    <property type="match status" value="1"/>
</dbReference>
<dbReference type="SUPFAM" id="SSF46785">
    <property type="entry name" value="Winged helix' DNA-binding domain"/>
    <property type="match status" value="1"/>
</dbReference>
<dbReference type="InterPro" id="IPR036388">
    <property type="entry name" value="WH-like_DNA-bd_sf"/>
</dbReference>
<gene>
    <name evidence="5" type="ORF">H8S64_16885</name>
</gene>
<dbReference type="Gene3D" id="1.10.10.10">
    <property type="entry name" value="Winged helix-like DNA-binding domain superfamily/Winged helix DNA-binding domain"/>
    <property type="match status" value="1"/>
</dbReference>
<dbReference type="PRINTS" id="PR00037">
    <property type="entry name" value="HTHLACR"/>
</dbReference>
<evidence type="ECO:0000256" key="3">
    <source>
        <dbReference type="ARBA" id="ARBA00023163"/>
    </source>
</evidence>
<dbReference type="SMART" id="SM00420">
    <property type="entry name" value="HTH_DEOR"/>
    <property type="match status" value="1"/>
</dbReference>
<feature type="domain" description="HTH deoR-type" evidence="4">
    <location>
        <begin position="6"/>
        <end position="61"/>
    </location>
</feature>
<comment type="caution">
    <text evidence="5">The sequence shown here is derived from an EMBL/GenBank/DDBJ whole genome shotgun (WGS) entry which is preliminary data.</text>
</comment>
<accession>A0ABR7D497</accession>
<dbReference type="EMBL" id="JACOOH010000007">
    <property type="protein sequence ID" value="MBC5622771.1"/>
    <property type="molecule type" value="Genomic_DNA"/>
</dbReference>
<evidence type="ECO:0000259" key="4">
    <source>
        <dbReference type="PROSITE" id="PS51000"/>
    </source>
</evidence>
<dbReference type="SMART" id="SM01134">
    <property type="entry name" value="DeoRC"/>
    <property type="match status" value="1"/>
</dbReference>
<dbReference type="PROSITE" id="PS00894">
    <property type="entry name" value="HTH_DEOR_1"/>
    <property type="match status" value="1"/>
</dbReference>